<dbReference type="Pfam" id="PF13181">
    <property type="entry name" value="TPR_8"/>
    <property type="match status" value="3"/>
</dbReference>
<dbReference type="GO" id="GO:0006493">
    <property type="term" value="P:protein O-linked glycosylation"/>
    <property type="evidence" value="ECO:0007669"/>
    <property type="project" value="InterPro"/>
</dbReference>
<keyword evidence="5" id="KW-0808">Transferase</keyword>
<dbReference type="PROSITE" id="PS50005">
    <property type="entry name" value="TPR"/>
    <property type="match status" value="4"/>
</dbReference>
<evidence type="ECO:0000256" key="5">
    <source>
        <dbReference type="ARBA" id="ARBA00022679"/>
    </source>
</evidence>
<dbReference type="InterPro" id="IPR019734">
    <property type="entry name" value="TPR_rpt"/>
</dbReference>
<comment type="pathway">
    <text evidence="1">Protein modification; protein glycosylation.</text>
</comment>
<evidence type="ECO:0000256" key="2">
    <source>
        <dbReference type="ARBA" id="ARBA00005386"/>
    </source>
</evidence>
<dbReference type="Pfam" id="PF13432">
    <property type="entry name" value="TPR_16"/>
    <property type="match status" value="1"/>
</dbReference>
<comment type="caution">
    <text evidence="11">The sequence shown here is derived from an EMBL/GenBank/DDBJ whole genome shotgun (WGS) entry which is preliminary data.</text>
</comment>
<dbReference type="Pfam" id="PF13844">
    <property type="entry name" value="Glyco_transf_41"/>
    <property type="match status" value="2"/>
</dbReference>
<dbReference type="AlphaFoldDB" id="A0A830H3V7"/>
<dbReference type="SMART" id="SM00028">
    <property type="entry name" value="TPR"/>
    <property type="match status" value="10"/>
</dbReference>
<dbReference type="InterPro" id="IPR011990">
    <property type="entry name" value="TPR-like_helical_dom_sf"/>
</dbReference>
<evidence type="ECO:0000256" key="1">
    <source>
        <dbReference type="ARBA" id="ARBA00004922"/>
    </source>
</evidence>
<keyword evidence="7 8" id="KW-0802">TPR repeat</keyword>
<dbReference type="PANTHER" id="PTHR44366:SF1">
    <property type="entry name" value="UDP-N-ACETYLGLUCOSAMINE--PEPTIDE N-ACETYLGLUCOSAMINYLTRANSFERASE 110 KDA SUBUNIT"/>
    <property type="match status" value="1"/>
</dbReference>
<evidence type="ECO:0000313" key="12">
    <source>
        <dbReference type="Proteomes" id="UP000660262"/>
    </source>
</evidence>
<dbReference type="InterPro" id="IPR029489">
    <property type="entry name" value="OGT/SEC/SPY_C"/>
</dbReference>
<evidence type="ECO:0000256" key="9">
    <source>
        <dbReference type="SAM" id="MobiDB-lite"/>
    </source>
</evidence>
<dbReference type="Proteomes" id="UP000660262">
    <property type="component" value="Unassembled WGS sequence"/>
</dbReference>
<dbReference type="PANTHER" id="PTHR44366">
    <property type="entry name" value="UDP-N-ACETYLGLUCOSAMINE--PEPTIDE N-ACETYLGLUCOSAMINYLTRANSFERASE 110 KDA SUBUNIT"/>
    <property type="match status" value="1"/>
</dbReference>
<reference evidence="11" key="1">
    <citation type="submission" date="2020-10" db="EMBL/GenBank/DDBJ databases">
        <title>Unveiling of a novel bifunctional photoreceptor, Dualchrome1, isolated from a cosmopolitan green alga.</title>
        <authorList>
            <person name="Suzuki S."/>
            <person name="Kawachi M."/>
        </authorList>
    </citation>
    <scope>NUCLEOTIDE SEQUENCE</scope>
    <source>
        <strain evidence="11">NIES 2893</strain>
    </source>
</reference>
<keyword evidence="6" id="KW-0677">Repeat</keyword>
<feature type="repeat" description="TPR" evidence="8">
    <location>
        <begin position="357"/>
        <end position="390"/>
    </location>
</feature>
<dbReference type="Gene3D" id="3.30.720.150">
    <property type="match status" value="1"/>
</dbReference>
<keyword evidence="12" id="KW-1185">Reference proteome</keyword>
<comment type="similarity">
    <text evidence="2">Belongs to the glycosyltransferase 41 family. O-GlcNAc transferase subfamily.</text>
</comment>
<organism evidence="11 12">
    <name type="scientific">Pycnococcus provasolii</name>
    <dbReference type="NCBI Taxonomy" id="41880"/>
    <lineage>
        <taxon>Eukaryota</taxon>
        <taxon>Viridiplantae</taxon>
        <taxon>Chlorophyta</taxon>
        <taxon>Pseudoscourfieldiophyceae</taxon>
        <taxon>Pseudoscourfieldiales</taxon>
        <taxon>Pycnococcaceae</taxon>
        <taxon>Pycnococcus</taxon>
    </lineage>
</organism>
<name>A0A830H3V7_9CHLO</name>
<feature type="region of interest" description="Disordered" evidence="9">
    <location>
        <begin position="149"/>
        <end position="191"/>
    </location>
</feature>
<sequence>MPMPGSMDVGAASMLLPPGLTHPVGAHMPPFGFGIVSLGDSAPALGGDVVAGDVAAALAPGFGGVPMAPGAVVGPAAVVPMVPIANGPHGMGPIHVVPTHGAAGVASVGTHTAVVHMGAGGPHVGLTDAQATAAPAPMAAPLAAALPATLSSARQQPQPQPQIKAALSGAQSQRMDGGNAQPVSQHSKAAMARAHTHYVRGEYAVTEVICQAIVDSAPNRADALLLLGAAAYQRGDFARCAKCNAEAIRIDPLLAEAYVNLANALSQLGAMDASVAYYLAALRIRPNFREAYASLGACLLRSGDVARAADCYEHAARLPPPSAALLCHLGDLRRQLDDHNAAVMCYESSLSVDNAFAPAWAALATAASERGDVSRAFALSTEALRIAPESPEVLAMYGNLLRTTGASAAAVEFLSRATNFRRTCAITRANLGGALYESGRLIEAATELRTAVALSPHCAEAHNNLGNVLRDLGKLAEAAGCYQLSIQLQVSTNASRAALVAAAAATAVPTAAAAAVAAAARAGVSPVVLEGTGAAGVLQNAAAAGVSQLPPLAPPVALLRALETPSAAARMAAAEAAAAAASASTMIATAESPIAPMLSFQAMGFEPGSPSSMRLATTYTNLAGVFKALGRAVESAVCYSHVANLRPNCPETQKDAASAQKDLGRLDEAIVFYRRALGVKPDMPDAYANLVHSLMCVCEWGHRTELFVWLDALLRAQMRHGQMPSVQPFHAMAYPLDSELVKDLSKAYGRHCLLQAHVALVTLATTSAAAAGNSAVMAATPPAPQASAGLYDTMLLSPYRLPHAPRRPLRSGEKLKVAYVSSDFANHPLSHLMGSVFQLHDRSEVEVTAYAISASDGTAWRRRIEGTVENFVDVSSLSPYAVARKISDSGAHICVNLNGYTKGGKNEIFVYRPCAVQMSYMGFPATMGADFIDYLVSDAIVSPWELHGQCYTESLALMPHCYFCNDHRQVHMDISPPLYPKDVDLAEPRARIGLPTNASVIYACSNQLYKYDPDTFACWTRILRRVPGSVLWLLRFPPNGEARILRYAAELGAPPNSIIFTDVAGKTEHVNRSQYADVFLDTPMVNAHTTGCDVLWSGVPIVTLPMRRMASRVCASLCASMGLYEACVAHDLADYEEKAVRLGLDRTYRAALRREILMGRWTQPLFDTRRWVRDFERLMYKAWEIYTTGDTDDERGIKSFAIPPMPIPDVTEDEYRAKWSCDALLQAAVQAGKQPLLNQ</sequence>
<evidence type="ECO:0000256" key="7">
    <source>
        <dbReference type="ARBA" id="ARBA00022803"/>
    </source>
</evidence>
<dbReference type="EMBL" id="BNJQ01000002">
    <property type="protein sequence ID" value="GHP01806.1"/>
    <property type="molecule type" value="Genomic_DNA"/>
</dbReference>
<evidence type="ECO:0000313" key="11">
    <source>
        <dbReference type="EMBL" id="GHP01806.1"/>
    </source>
</evidence>
<feature type="repeat" description="TPR" evidence="8">
    <location>
        <begin position="289"/>
        <end position="322"/>
    </location>
</feature>
<evidence type="ECO:0000256" key="8">
    <source>
        <dbReference type="PROSITE-ProRule" id="PRU00339"/>
    </source>
</evidence>
<accession>A0A830H3V7</accession>
<dbReference type="EC" id="2.4.1.255" evidence="3"/>
<protein>
    <recommendedName>
        <fullName evidence="3">protein O-GlcNAc transferase</fullName>
        <ecNumber evidence="3">2.4.1.255</ecNumber>
    </recommendedName>
</protein>
<dbReference type="Gene3D" id="3.40.50.11380">
    <property type="match status" value="2"/>
</dbReference>
<proteinExistence type="inferred from homology"/>
<feature type="domain" description="O-GlcNAc transferase C-terminal" evidence="10">
    <location>
        <begin position="988"/>
        <end position="1174"/>
    </location>
</feature>
<dbReference type="Gene3D" id="1.25.40.10">
    <property type="entry name" value="Tetratricopeptide repeat domain"/>
    <property type="match status" value="2"/>
</dbReference>
<evidence type="ECO:0000256" key="3">
    <source>
        <dbReference type="ARBA" id="ARBA00011970"/>
    </source>
</evidence>
<dbReference type="Gene3D" id="3.40.50.2000">
    <property type="entry name" value="Glycogen Phosphorylase B"/>
    <property type="match status" value="1"/>
</dbReference>
<feature type="repeat" description="TPR" evidence="8">
    <location>
        <begin position="650"/>
        <end position="683"/>
    </location>
</feature>
<feature type="domain" description="O-GlcNAc transferase C-terminal" evidence="10">
    <location>
        <begin position="807"/>
        <end position="972"/>
    </location>
</feature>
<evidence type="ECO:0000256" key="6">
    <source>
        <dbReference type="ARBA" id="ARBA00022737"/>
    </source>
</evidence>
<dbReference type="GO" id="GO:0097363">
    <property type="term" value="F:protein O-acetylglucosaminyltransferase activity"/>
    <property type="evidence" value="ECO:0007669"/>
    <property type="project" value="UniProtKB-EC"/>
</dbReference>
<keyword evidence="4" id="KW-0328">Glycosyltransferase</keyword>
<evidence type="ECO:0000256" key="4">
    <source>
        <dbReference type="ARBA" id="ARBA00022676"/>
    </source>
</evidence>
<dbReference type="FunFam" id="3.40.50.2000:FF:000070">
    <property type="entry name" value="probable UDP-N-acetylglucosamine--peptide N-acetylglucosaminyltransferase SEC"/>
    <property type="match status" value="1"/>
</dbReference>
<gene>
    <name evidence="11" type="ORF">PPROV_000056300</name>
</gene>
<dbReference type="SUPFAM" id="SSF48452">
    <property type="entry name" value="TPR-like"/>
    <property type="match status" value="3"/>
</dbReference>
<feature type="repeat" description="TPR" evidence="8">
    <location>
        <begin position="255"/>
        <end position="288"/>
    </location>
</feature>
<dbReference type="InterPro" id="IPR037919">
    <property type="entry name" value="OGT"/>
</dbReference>
<evidence type="ECO:0000259" key="10">
    <source>
        <dbReference type="Pfam" id="PF13844"/>
    </source>
</evidence>
<dbReference type="OrthoDB" id="421121at2759"/>